<evidence type="ECO:0000256" key="1">
    <source>
        <dbReference type="SAM" id="MobiDB-lite"/>
    </source>
</evidence>
<dbReference type="Proteomes" id="UP000614334">
    <property type="component" value="Unassembled WGS sequence"/>
</dbReference>
<accession>A0A8H7I1J2</accession>
<dbReference type="EMBL" id="JACYCF010000086">
    <property type="protein sequence ID" value="KAF8746786.1"/>
    <property type="molecule type" value="Genomic_DNA"/>
</dbReference>
<gene>
    <name evidence="2" type="ORF">RHS01_11482</name>
</gene>
<proteinExistence type="predicted"/>
<dbReference type="AlphaFoldDB" id="A0A8H7I1J2"/>
<protein>
    <submittedName>
        <fullName evidence="2">Zinc finger protein</fullName>
    </submittedName>
</protein>
<evidence type="ECO:0000313" key="3">
    <source>
        <dbReference type="Proteomes" id="UP000614334"/>
    </source>
</evidence>
<comment type="caution">
    <text evidence="2">The sequence shown here is derived from an EMBL/GenBank/DDBJ whole genome shotgun (WGS) entry which is preliminary data.</text>
</comment>
<feature type="region of interest" description="Disordered" evidence="1">
    <location>
        <begin position="133"/>
        <end position="159"/>
    </location>
</feature>
<feature type="compositionally biased region" description="Polar residues" evidence="1">
    <location>
        <begin position="144"/>
        <end position="156"/>
    </location>
</feature>
<name>A0A8H7I1J2_9AGAM</name>
<sequence length="294" mass="32524">MPMLTTRYRQLNSDSSRSDLDVIKWNSRGQALVKDAANLSDAGKLFMSPDDWVDGWKTWLWLAEKYQPDVAPAWHNHFAIVFYDPSFHSDFNLWLCYDIMVRKRWIDEDFDPGTFQEGIYKMVDRDLAMAARGSVSQPAPGDSSPPSSHHNQTTRFRTWGPVPGANNSYPYGHPKNPIASILINQQPHPTLLCPLSHLVNLINACVVAVPATSTGLPGYYLDVSATFSMAPKDVPPLDASAVPMSALSVASTATMHKIAQIDPRKIVTPLILQLGIRAWKASSSSTSSVMSQLV</sequence>
<organism evidence="2 3">
    <name type="scientific">Rhizoctonia solani</name>
    <dbReference type="NCBI Taxonomy" id="456999"/>
    <lineage>
        <taxon>Eukaryota</taxon>
        <taxon>Fungi</taxon>
        <taxon>Dikarya</taxon>
        <taxon>Basidiomycota</taxon>
        <taxon>Agaricomycotina</taxon>
        <taxon>Agaricomycetes</taxon>
        <taxon>Cantharellales</taxon>
        <taxon>Ceratobasidiaceae</taxon>
        <taxon>Rhizoctonia</taxon>
    </lineage>
</organism>
<evidence type="ECO:0000313" key="2">
    <source>
        <dbReference type="EMBL" id="KAF8746786.1"/>
    </source>
</evidence>
<reference evidence="2" key="1">
    <citation type="submission" date="2020-09" db="EMBL/GenBank/DDBJ databases">
        <title>Comparative genome analyses of four rice-infecting Rhizoctonia solani isolates reveal extensive enrichment of homogalacturonan modification genes.</title>
        <authorList>
            <person name="Lee D.-Y."/>
            <person name="Jeon J."/>
            <person name="Kim K.-T."/>
            <person name="Cheong K."/>
            <person name="Song H."/>
            <person name="Choi G."/>
            <person name="Ko J."/>
            <person name="Opiyo S.O."/>
            <person name="Zuo S."/>
            <person name="Madhav S."/>
            <person name="Lee Y.-H."/>
            <person name="Wang G.-L."/>
        </authorList>
    </citation>
    <scope>NUCLEOTIDE SEQUENCE</scope>
    <source>
        <strain evidence="2">AG1-IA B2</strain>
    </source>
</reference>